<organism evidence="1 2">
    <name type="scientific">Racocetra persica</name>
    <dbReference type="NCBI Taxonomy" id="160502"/>
    <lineage>
        <taxon>Eukaryota</taxon>
        <taxon>Fungi</taxon>
        <taxon>Fungi incertae sedis</taxon>
        <taxon>Mucoromycota</taxon>
        <taxon>Glomeromycotina</taxon>
        <taxon>Glomeromycetes</taxon>
        <taxon>Diversisporales</taxon>
        <taxon>Gigasporaceae</taxon>
        <taxon>Racocetra</taxon>
    </lineage>
</organism>
<evidence type="ECO:0000313" key="1">
    <source>
        <dbReference type="EMBL" id="CAG8848141.1"/>
    </source>
</evidence>
<keyword evidence="2" id="KW-1185">Reference proteome</keyword>
<accession>A0ACA9SUZ5</accession>
<evidence type="ECO:0000313" key="2">
    <source>
        <dbReference type="Proteomes" id="UP000789920"/>
    </source>
</evidence>
<feature type="non-terminal residue" evidence="1">
    <location>
        <position position="1"/>
    </location>
</feature>
<reference evidence="1" key="1">
    <citation type="submission" date="2021-06" db="EMBL/GenBank/DDBJ databases">
        <authorList>
            <person name="Kallberg Y."/>
            <person name="Tangrot J."/>
            <person name="Rosling A."/>
        </authorList>
    </citation>
    <scope>NUCLEOTIDE SEQUENCE</scope>
    <source>
        <strain evidence="1">MA461A</strain>
    </source>
</reference>
<proteinExistence type="predicted"/>
<dbReference type="EMBL" id="CAJVQC010159430">
    <property type="protein sequence ID" value="CAG8848141.1"/>
    <property type="molecule type" value="Genomic_DNA"/>
</dbReference>
<gene>
    <name evidence="1" type="ORF">RPERSI_LOCUS34969</name>
</gene>
<sequence length="48" mass="5455">HVIKFYRNRGFIKLHCYQVPPTIASLSAVKSCHQGLLPLSLGIIKFCR</sequence>
<protein>
    <submittedName>
        <fullName evidence="1">16711_t:CDS:1</fullName>
    </submittedName>
</protein>
<name>A0ACA9SUZ5_9GLOM</name>
<dbReference type="Proteomes" id="UP000789920">
    <property type="component" value="Unassembled WGS sequence"/>
</dbReference>
<feature type="non-terminal residue" evidence="1">
    <location>
        <position position="48"/>
    </location>
</feature>
<comment type="caution">
    <text evidence="1">The sequence shown here is derived from an EMBL/GenBank/DDBJ whole genome shotgun (WGS) entry which is preliminary data.</text>
</comment>